<feature type="transmembrane region" description="Helical" evidence="1">
    <location>
        <begin position="130"/>
        <end position="148"/>
    </location>
</feature>
<protein>
    <recommendedName>
        <fullName evidence="4">Phosphoesterase</fullName>
    </recommendedName>
</protein>
<dbReference type="EMBL" id="PQNK01000018">
    <property type="protein sequence ID" value="RRO85747.1"/>
    <property type="molecule type" value="Genomic_DNA"/>
</dbReference>
<comment type="caution">
    <text evidence="2">The sequence shown here is derived from an EMBL/GenBank/DDBJ whole genome shotgun (WGS) entry which is preliminary data.</text>
</comment>
<keyword evidence="1" id="KW-0812">Transmembrane</keyword>
<organism evidence="2 3">
    <name type="scientific">Corynebacterium bovis</name>
    <dbReference type="NCBI Taxonomy" id="36808"/>
    <lineage>
        <taxon>Bacteria</taxon>
        <taxon>Bacillati</taxon>
        <taxon>Actinomycetota</taxon>
        <taxon>Actinomycetes</taxon>
        <taxon>Mycobacteriales</taxon>
        <taxon>Corynebacteriaceae</taxon>
        <taxon>Corynebacterium</taxon>
    </lineage>
</organism>
<keyword evidence="1" id="KW-1133">Transmembrane helix</keyword>
<evidence type="ECO:0008006" key="4">
    <source>
        <dbReference type="Google" id="ProtNLM"/>
    </source>
</evidence>
<gene>
    <name evidence="2" type="ORF">CXF48_09860</name>
</gene>
<accession>A0A3R8RD04</accession>
<keyword evidence="1" id="KW-0472">Membrane</keyword>
<proteinExistence type="predicted"/>
<name>A0A3R8RD04_9CORY</name>
<dbReference type="AlphaFoldDB" id="A0A3R8RD04"/>
<feature type="transmembrane region" description="Helical" evidence="1">
    <location>
        <begin position="58"/>
        <end position="81"/>
    </location>
</feature>
<evidence type="ECO:0000313" key="2">
    <source>
        <dbReference type="EMBL" id="RRO85747.1"/>
    </source>
</evidence>
<dbReference type="Proteomes" id="UP000276526">
    <property type="component" value="Unassembled WGS sequence"/>
</dbReference>
<feature type="transmembrane region" description="Helical" evidence="1">
    <location>
        <begin position="93"/>
        <end position="118"/>
    </location>
</feature>
<evidence type="ECO:0000256" key="1">
    <source>
        <dbReference type="SAM" id="Phobius"/>
    </source>
</evidence>
<sequence>MLTGPVPMIAILWMVRRGSVVDHHASRLDQRNVVFAVLLACTAAGGTVLSGEGARTGLWLLWVAALYALVMLWAVTALARFKISVHVAVWTTHVIVLAMVISPWWGLSAMVVPIVAWARVKVGAHTRSEVIAGAVCGLMSVGAAAVALSGV</sequence>
<feature type="transmembrane region" description="Helical" evidence="1">
    <location>
        <begin position="33"/>
        <end position="51"/>
    </location>
</feature>
<evidence type="ECO:0000313" key="3">
    <source>
        <dbReference type="Proteomes" id="UP000276526"/>
    </source>
</evidence>
<reference evidence="2 3" key="1">
    <citation type="submission" date="2018-01" db="EMBL/GenBank/DDBJ databases">
        <title>Twenty Corynebacterium bovis Genomes.</title>
        <authorList>
            <person name="Gulvik C.A."/>
        </authorList>
    </citation>
    <scope>NUCLEOTIDE SEQUENCE [LARGE SCALE GENOMIC DNA]</scope>
    <source>
        <strain evidence="2 3">F6900</strain>
    </source>
</reference>